<dbReference type="Gene3D" id="3.40.190.10">
    <property type="entry name" value="Periplasmic binding protein-like II"/>
    <property type="match status" value="1"/>
</dbReference>
<dbReference type="GO" id="GO:0055052">
    <property type="term" value="C:ATP-binding cassette (ABC) transporter complex, substrate-binding subunit-containing"/>
    <property type="evidence" value="ECO:0007669"/>
    <property type="project" value="TreeGrafter"/>
</dbReference>
<accession>A0A511N4I2</accession>
<dbReference type="AlphaFoldDB" id="A0A511N4I2"/>
<feature type="signal peptide" evidence="4">
    <location>
        <begin position="1"/>
        <end position="18"/>
    </location>
</feature>
<evidence type="ECO:0000256" key="4">
    <source>
        <dbReference type="SAM" id="SignalP"/>
    </source>
</evidence>
<proteinExistence type="inferred from homology"/>
<keyword evidence="2" id="KW-0813">Transport</keyword>
<dbReference type="SUPFAM" id="SSF53850">
    <property type="entry name" value="Periplasmic binding protein-like II"/>
    <property type="match status" value="1"/>
</dbReference>
<name>A0A511N4I2_DEIC1</name>
<reference evidence="5 6" key="1">
    <citation type="submission" date="2019-07" db="EMBL/GenBank/DDBJ databases">
        <title>Whole genome shotgun sequence of Deinococcus cellulosilyticus NBRC 106333.</title>
        <authorList>
            <person name="Hosoyama A."/>
            <person name="Uohara A."/>
            <person name="Ohji S."/>
            <person name="Ichikawa N."/>
        </authorList>
    </citation>
    <scope>NUCLEOTIDE SEQUENCE [LARGE SCALE GENOMIC DNA]</scope>
    <source>
        <strain evidence="5 6">NBRC 106333</strain>
    </source>
</reference>
<comment type="caution">
    <text evidence="5">The sequence shown here is derived from an EMBL/GenBank/DDBJ whole genome shotgun (WGS) entry which is preliminary data.</text>
</comment>
<keyword evidence="6" id="KW-1185">Reference proteome</keyword>
<dbReference type="GO" id="GO:1901982">
    <property type="term" value="F:maltose binding"/>
    <property type="evidence" value="ECO:0007669"/>
    <property type="project" value="TreeGrafter"/>
</dbReference>
<protein>
    <submittedName>
        <fullName evidence="5">ABC transporter substrate-binding protein</fullName>
    </submittedName>
</protein>
<organism evidence="5 6">
    <name type="scientific">Deinococcus cellulosilyticus (strain DSM 18568 / NBRC 106333 / KACC 11606 / 5516J-15)</name>
    <dbReference type="NCBI Taxonomy" id="1223518"/>
    <lineage>
        <taxon>Bacteria</taxon>
        <taxon>Thermotogati</taxon>
        <taxon>Deinococcota</taxon>
        <taxon>Deinococci</taxon>
        <taxon>Deinococcales</taxon>
        <taxon>Deinococcaceae</taxon>
        <taxon>Deinococcus</taxon>
    </lineage>
</organism>
<evidence type="ECO:0000256" key="2">
    <source>
        <dbReference type="ARBA" id="ARBA00022448"/>
    </source>
</evidence>
<dbReference type="RefSeq" id="WP_146886308.1">
    <property type="nucleotide sequence ID" value="NZ_BJXB01000015.1"/>
</dbReference>
<dbReference type="GO" id="GO:0042956">
    <property type="term" value="P:maltodextrin transmembrane transport"/>
    <property type="evidence" value="ECO:0007669"/>
    <property type="project" value="TreeGrafter"/>
</dbReference>
<dbReference type="Proteomes" id="UP000321306">
    <property type="component" value="Unassembled WGS sequence"/>
</dbReference>
<evidence type="ECO:0000256" key="1">
    <source>
        <dbReference type="ARBA" id="ARBA00008520"/>
    </source>
</evidence>
<evidence type="ECO:0000256" key="3">
    <source>
        <dbReference type="ARBA" id="ARBA00022729"/>
    </source>
</evidence>
<comment type="similarity">
    <text evidence="1">Belongs to the bacterial solute-binding protein 1 family.</text>
</comment>
<dbReference type="GO" id="GO:0015768">
    <property type="term" value="P:maltose transport"/>
    <property type="evidence" value="ECO:0007669"/>
    <property type="project" value="TreeGrafter"/>
</dbReference>
<dbReference type="PANTHER" id="PTHR30061:SF50">
    <property type="entry name" value="MALTOSE_MALTODEXTRIN-BINDING PERIPLASMIC PROTEIN"/>
    <property type="match status" value="1"/>
</dbReference>
<evidence type="ECO:0000313" key="6">
    <source>
        <dbReference type="Proteomes" id="UP000321306"/>
    </source>
</evidence>
<dbReference type="EMBL" id="BJXB01000015">
    <property type="protein sequence ID" value="GEM47784.1"/>
    <property type="molecule type" value="Genomic_DNA"/>
</dbReference>
<dbReference type="InterPro" id="IPR006059">
    <property type="entry name" value="SBP"/>
</dbReference>
<dbReference type="PANTHER" id="PTHR30061">
    <property type="entry name" value="MALTOSE-BINDING PERIPLASMIC PROTEIN"/>
    <property type="match status" value="1"/>
</dbReference>
<feature type="chain" id="PRO_5021760901" evidence="4">
    <location>
        <begin position="19"/>
        <end position="407"/>
    </location>
</feature>
<sequence length="407" mass="43910">MRRSLLLAAALLAGAASAETVVKLNGFAGADVAIVNDLLNKIVNPALAKEGIKAVFEPFQGDFNAALTNALSSGTAGDLMYIDIFVAPGFIKTGKLLPLNGKVNTRPFLPTLVKAFTDSGKVYAVAKDFNSLAITYNKDLFDEADVPYPNENDTWSTFADKLRKVKKALGNDYYGICLPADFARFGAFAFATGWKTFDTKGNSNLLDPRFKEAFNFYTGLVKDKTAILPSDLSQGWSGGCFGGGKVAAAIEGAWISGFLRDNAPNLKYGTAPLPRNDKTKKRGNFIYTVGWAVNKESKNQAAALKVLDLLTSEKTQQFILTEGLAIPSRTSLQSNAYFNKTTQEAVNAKVVFQGASDGYVYGYSFKQYGGDWMTPVNAALQAVMSGKSTTDEALKKAQADLNSVMKR</sequence>
<evidence type="ECO:0000313" key="5">
    <source>
        <dbReference type="EMBL" id="GEM47784.1"/>
    </source>
</evidence>
<gene>
    <name evidence="5" type="ORF">DC3_34190</name>
</gene>
<dbReference type="OrthoDB" id="383937at2"/>
<keyword evidence="3 4" id="KW-0732">Signal</keyword>
<dbReference type="Pfam" id="PF01547">
    <property type="entry name" value="SBP_bac_1"/>
    <property type="match status" value="1"/>
</dbReference>